<evidence type="ECO:0008006" key="2">
    <source>
        <dbReference type="Google" id="ProtNLM"/>
    </source>
</evidence>
<gene>
    <name evidence="1" type="ORF">ABVN21_09265</name>
</gene>
<proteinExistence type="predicted"/>
<dbReference type="AlphaFoldDB" id="A0AAU8EAR1"/>
<protein>
    <recommendedName>
        <fullName evidence="2">Integrase</fullName>
    </recommendedName>
</protein>
<dbReference type="RefSeq" id="WP_339554543.1">
    <property type="nucleotide sequence ID" value="NZ_CP159258.1"/>
</dbReference>
<name>A0AAU8EAR1_9PSED</name>
<evidence type="ECO:0000313" key="1">
    <source>
        <dbReference type="EMBL" id="XCG76238.1"/>
    </source>
</evidence>
<organism evidence="1">
    <name type="scientific">Pseudomonas sp. MYb327</name>
    <dbReference type="NCBI Taxonomy" id="2745230"/>
    <lineage>
        <taxon>Bacteria</taxon>
        <taxon>Pseudomonadati</taxon>
        <taxon>Pseudomonadota</taxon>
        <taxon>Gammaproteobacteria</taxon>
        <taxon>Pseudomonadales</taxon>
        <taxon>Pseudomonadaceae</taxon>
        <taxon>Pseudomonas</taxon>
    </lineage>
</organism>
<accession>A0AAU8EAR1</accession>
<dbReference type="EMBL" id="CP159258">
    <property type="protein sequence ID" value="XCG76238.1"/>
    <property type="molecule type" value="Genomic_DNA"/>
</dbReference>
<reference evidence="1" key="1">
    <citation type="submission" date="2024-06" db="EMBL/GenBank/DDBJ databases">
        <title>The Caenorhabditis elegans bacterial microbiome influences microsporidia infection through nutrient limitation and inhibiting parasite invasion.</title>
        <authorList>
            <person name="Tamim El Jarkass H."/>
            <person name="Castelblanco S."/>
            <person name="Kaur M."/>
            <person name="Wan Y.C."/>
            <person name="Ellis A.E."/>
            <person name="Sheldon R.D."/>
            <person name="Lien E.C."/>
            <person name="Burton N.O."/>
            <person name="Wright G.D."/>
            <person name="Reinke A.W."/>
        </authorList>
    </citation>
    <scope>NUCLEOTIDE SEQUENCE</scope>
    <source>
        <strain evidence="1">MYb327</strain>
    </source>
</reference>
<sequence>MIGSKQAENMNFFARNGYQIAKLKSHSFRHLLNRLGRASGVSVEVLTEWSSRASTVQTRTYLNDDPIIAASKCAVVLGTTQEQEPLPPITNEETLLYGDGPFHRSRYGICRRSWRAGPCNKFADCLNCSELLMCKGDKIAAEIIKIDRDNLVRTYSAAQRAIAEGERAASRWTEKAGPQIERLDQLLVILHNPEIPDGSPIEMVGEDFSHEKVIVSEKAKATGAKLLDRNELRITYGDDLLACLELLRSPDNA</sequence>